<evidence type="ECO:0000313" key="2">
    <source>
        <dbReference type="Proteomes" id="UP001140096"/>
    </source>
</evidence>
<dbReference type="Proteomes" id="UP001140096">
    <property type="component" value="Unassembled WGS sequence"/>
</dbReference>
<accession>A0ACC1LJE7</accession>
<sequence length="307" mass="34900">MARTAINDLPTFTGRNDECTFTDWIALAQDAFLEDDINDEARKLACLRRRVEGQARVEIDLHRLQESLTAEEKTRVGWTAITTVAEFTTYFNPKFAALAVDDNVRDRLRNLKQTGSVSEYITAETRIVGSYKMEDSERRYDFINGLQVKVQEYVRSQEPKTFVDVITAALKYERIKGGQTVSSTSTATTASATEPMDVDAIQFVADAPNTAVNKSELMIPMSQLQQAMEMAAMTMGWNTKSPHEPRPHQRQHQDRSLTLCINGYDMQVNTRQPWVRQYLRDSNLCYRCGSSKHQARQCPKGKEPGQQ</sequence>
<protein>
    <submittedName>
        <fullName evidence="1">Uncharacterized protein</fullName>
    </submittedName>
</protein>
<evidence type="ECO:0000313" key="1">
    <source>
        <dbReference type="EMBL" id="KAJ2810430.1"/>
    </source>
</evidence>
<comment type="caution">
    <text evidence="1">The sequence shown here is derived from an EMBL/GenBank/DDBJ whole genome shotgun (WGS) entry which is preliminary data.</text>
</comment>
<proteinExistence type="predicted"/>
<organism evidence="1 2">
    <name type="scientific">Coemansia furcata</name>
    <dbReference type="NCBI Taxonomy" id="417177"/>
    <lineage>
        <taxon>Eukaryota</taxon>
        <taxon>Fungi</taxon>
        <taxon>Fungi incertae sedis</taxon>
        <taxon>Zoopagomycota</taxon>
        <taxon>Kickxellomycotina</taxon>
        <taxon>Kickxellomycetes</taxon>
        <taxon>Kickxellales</taxon>
        <taxon>Kickxellaceae</taxon>
        <taxon>Coemansia</taxon>
    </lineage>
</organism>
<reference evidence="1" key="1">
    <citation type="submission" date="2022-07" db="EMBL/GenBank/DDBJ databases">
        <title>Phylogenomic reconstructions and comparative analyses of Kickxellomycotina fungi.</title>
        <authorList>
            <person name="Reynolds N.K."/>
            <person name="Stajich J.E."/>
            <person name="Barry K."/>
            <person name="Grigoriev I.V."/>
            <person name="Crous P."/>
            <person name="Smith M.E."/>
        </authorList>
    </citation>
    <scope>NUCLEOTIDE SEQUENCE</scope>
    <source>
        <strain evidence="1">CBS 102833</strain>
    </source>
</reference>
<name>A0ACC1LJE7_9FUNG</name>
<dbReference type="EMBL" id="JANBUP010000711">
    <property type="protein sequence ID" value="KAJ2810430.1"/>
    <property type="molecule type" value="Genomic_DNA"/>
</dbReference>
<keyword evidence="2" id="KW-1185">Reference proteome</keyword>
<gene>
    <name evidence="1" type="ORF">H4S07_002675</name>
</gene>